<dbReference type="EC" id="7.1.1.-" evidence="3"/>
<reference evidence="7" key="1">
    <citation type="journal article" date="2020" name="mSystems">
        <title>Genome- and Community-Level Interaction Insights into Carbon Utilization and Element Cycling Functions of Hydrothermarchaeota in Hydrothermal Sediment.</title>
        <authorList>
            <person name="Zhou Z."/>
            <person name="Liu Y."/>
            <person name="Xu W."/>
            <person name="Pan J."/>
            <person name="Luo Z.H."/>
            <person name="Li M."/>
        </authorList>
    </citation>
    <scope>NUCLEOTIDE SEQUENCE [LARGE SCALE GENOMIC DNA]</scope>
    <source>
        <strain evidence="7">SpSt-548</strain>
    </source>
</reference>
<dbReference type="AlphaFoldDB" id="A0A7V4LDI6"/>
<keyword evidence="3" id="KW-0472">Membrane</keyword>
<dbReference type="GO" id="GO:0008137">
    <property type="term" value="F:NADH dehydrogenase (ubiquinone) activity"/>
    <property type="evidence" value="ECO:0007669"/>
    <property type="project" value="InterPro"/>
</dbReference>
<dbReference type="EMBL" id="DSXI01000612">
    <property type="protein sequence ID" value="HGS06105.1"/>
    <property type="molecule type" value="Genomic_DNA"/>
</dbReference>
<dbReference type="Pfam" id="PF00329">
    <property type="entry name" value="Complex1_30kDa"/>
    <property type="match status" value="1"/>
</dbReference>
<dbReference type="PANTHER" id="PTHR10884">
    <property type="entry name" value="NADH DEHYDROGENASE UBIQUINONE IRON-SULFUR PROTEIN 3"/>
    <property type="match status" value="1"/>
</dbReference>
<proteinExistence type="inferred from homology"/>
<organism evidence="7">
    <name type="scientific">Desulfobacca acetoxidans</name>
    <dbReference type="NCBI Taxonomy" id="60893"/>
    <lineage>
        <taxon>Bacteria</taxon>
        <taxon>Pseudomonadati</taxon>
        <taxon>Thermodesulfobacteriota</taxon>
        <taxon>Desulfobaccia</taxon>
        <taxon>Desulfobaccales</taxon>
        <taxon>Desulfobaccaceae</taxon>
        <taxon>Desulfobacca</taxon>
    </lineage>
</organism>
<sequence>MHKAAELLKKQFPGEVVEVIVHRGDTTVVVKPGRIREICLFLRDQPEVSFKYLSMIAGIDYAPQSPRFAVAYNLYSHKNHDRLTLKAYLESDTAPAIDSVAGVFATADWHEREAYDLFGIKFRGHPDLRRILLPQDWKGYPLRKEYPQRGQ</sequence>
<dbReference type="InterPro" id="IPR001268">
    <property type="entry name" value="NADH_UbQ_OxRdtase_30kDa_su"/>
</dbReference>
<evidence type="ECO:0000256" key="1">
    <source>
        <dbReference type="ARBA" id="ARBA00007569"/>
    </source>
</evidence>
<dbReference type="GO" id="GO:0048038">
    <property type="term" value="F:quinone binding"/>
    <property type="evidence" value="ECO:0007669"/>
    <property type="project" value="UniProtKB-KW"/>
</dbReference>
<dbReference type="HAMAP" id="MF_01357">
    <property type="entry name" value="NDH1_NuoC"/>
    <property type="match status" value="1"/>
</dbReference>
<evidence type="ECO:0000259" key="6">
    <source>
        <dbReference type="Pfam" id="PF00329"/>
    </source>
</evidence>
<evidence type="ECO:0000256" key="2">
    <source>
        <dbReference type="ARBA" id="ARBA00022448"/>
    </source>
</evidence>
<dbReference type="InterPro" id="IPR020396">
    <property type="entry name" value="NADH_UbQ_OxRdtase_CS"/>
</dbReference>
<evidence type="ECO:0000313" key="7">
    <source>
        <dbReference type="EMBL" id="HGS06105.1"/>
    </source>
</evidence>
<comment type="subcellular location">
    <subcellularLocation>
        <location evidence="3">Cell membrane</location>
        <topology evidence="3">Peripheral membrane protein</topology>
        <orientation evidence="3">Cytoplasmic side</orientation>
    </subcellularLocation>
</comment>
<dbReference type="NCBIfam" id="TIGR01961">
    <property type="entry name" value="NuoC_fam"/>
    <property type="match status" value="1"/>
</dbReference>
<evidence type="ECO:0000256" key="4">
    <source>
        <dbReference type="RuleBase" id="RU003456"/>
    </source>
</evidence>
<keyword evidence="3 5" id="KW-0874">Quinone</keyword>
<dbReference type="GO" id="GO:0050136">
    <property type="term" value="F:NADH dehydrogenase (quinone) (non-electrogenic) activity"/>
    <property type="evidence" value="ECO:0007669"/>
    <property type="project" value="UniProtKB-UniRule"/>
</dbReference>
<keyword evidence="3 4" id="KW-1278">Translocase</keyword>
<accession>A0A7V4LDI6</accession>
<comment type="similarity">
    <text evidence="1 3 4">Belongs to the complex I 30 kDa subunit family.</text>
</comment>
<comment type="subunit">
    <text evidence="3">NDH-1 is composed of 14 different subunits. Subunits NuoB, C, D, E, F, and G constitute the peripheral sector of the complex.</text>
</comment>
<name>A0A7V4LDI6_9BACT</name>
<evidence type="ECO:0000256" key="3">
    <source>
        <dbReference type="HAMAP-Rule" id="MF_01357"/>
    </source>
</evidence>
<dbReference type="GO" id="GO:0005886">
    <property type="term" value="C:plasma membrane"/>
    <property type="evidence" value="ECO:0007669"/>
    <property type="project" value="UniProtKB-SubCell"/>
</dbReference>
<dbReference type="PANTHER" id="PTHR10884:SF14">
    <property type="entry name" value="NADH DEHYDROGENASE [UBIQUINONE] IRON-SULFUR PROTEIN 3, MITOCHONDRIAL"/>
    <property type="match status" value="1"/>
</dbReference>
<feature type="domain" description="NADH:ubiquinone oxidoreductase 30kDa subunit" evidence="6">
    <location>
        <begin position="28"/>
        <end position="150"/>
    </location>
</feature>
<keyword evidence="2 3" id="KW-0813">Transport</keyword>
<evidence type="ECO:0000256" key="5">
    <source>
        <dbReference type="RuleBase" id="RU003582"/>
    </source>
</evidence>
<gene>
    <name evidence="3" type="primary">nuoC</name>
    <name evidence="7" type="ORF">ENT08_10325</name>
</gene>
<dbReference type="Gene3D" id="3.30.460.80">
    <property type="entry name" value="NADH:ubiquinone oxidoreductase, 30kDa subunit"/>
    <property type="match status" value="1"/>
</dbReference>
<comment type="caution">
    <text evidence="7">The sequence shown here is derived from an EMBL/GenBank/DDBJ whole genome shotgun (WGS) entry which is preliminary data.</text>
</comment>
<dbReference type="InterPro" id="IPR010218">
    <property type="entry name" value="NADH_DH_suC"/>
</dbReference>
<keyword evidence="3" id="KW-0830">Ubiquinone</keyword>
<dbReference type="SUPFAM" id="SSF143243">
    <property type="entry name" value="Nqo5-like"/>
    <property type="match status" value="1"/>
</dbReference>
<comment type="catalytic activity">
    <reaction evidence="3 5">
        <text>a quinone + NADH + 5 H(+)(in) = a quinol + NAD(+) + 4 H(+)(out)</text>
        <dbReference type="Rhea" id="RHEA:57888"/>
        <dbReference type="ChEBI" id="CHEBI:15378"/>
        <dbReference type="ChEBI" id="CHEBI:24646"/>
        <dbReference type="ChEBI" id="CHEBI:57540"/>
        <dbReference type="ChEBI" id="CHEBI:57945"/>
        <dbReference type="ChEBI" id="CHEBI:132124"/>
    </reaction>
</comment>
<dbReference type="PROSITE" id="PS00542">
    <property type="entry name" value="COMPLEX1_30K"/>
    <property type="match status" value="1"/>
</dbReference>
<comment type="function">
    <text evidence="3">NDH-1 shuttles electrons from NADH, via FMN and iron-sulfur (Fe-S) centers, to quinones in the respiratory chain. The immediate electron acceptor for the enzyme in this species is believed to be ubiquinone. Couples the redox reaction to proton translocation (for every two electrons transferred, four hydrogen ions are translocated across the cytoplasmic membrane), and thus conserves the redox energy in a proton gradient.</text>
</comment>
<dbReference type="InterPro" id="IPR037232">
    <property type="entry name" value="NADH_quin_OxRdtase_su_C/D-like"/>
</dbReference>
<protein>
    <recommendedName>
        <fullName evidence="3">NADH-quinone oxidoreductase subunit C</fullName>
        <ecNumber evidence="3">7.1.1.-</ecNumber>
    </recommendedName>
    <alternativeName>
        <fullName evidence="3">NADH dehydrogenase I subunit C</fullName>
    </alternativeName>
    <alternativeName>
        <fullName evidence="3">NDH-1 subunit C</fullName>
    </alternativeName>
</protein>
<keyword evidence="3" id="KW-1003">Cell membrane</keyword>
<keyword evidence="3 4" id="KW-0520">NAD</keyword>